<dbReference type="GO" id="GO:0032267">
    <property type="term" value="F:tRNA(Ile)-lysidine synthase activity"/>
    <property type="evidence" value="ECO:0007669"/>
    <property type="project" value="UniProtKB-EC"/>
</dbReference>
<proteinExistence type="predicted"/>
<dbReference type="NCBIfam" id="TIGR02432">
    <property type="entry name" value="lysidine_TilS_N"/>
    <property type="match status" value="1"/>
</dbReference>
<dbReference type="EC" id="6.3.4.19" evidence="2"/>
<reference evidence="10" key="1">
    <citation type="submission" date="2018-06" db="EMBL/GenBank/DDBJ databases">
        <authorList>
            <person name="Zhirakovskaya E."/>
        </authorList>
    </citation>
    <scope>NUCLEOTIDE SEQUENCE</scope>
</reference>
<keyword evidence="6" id="KW-0547">Nucleotide-binding</keyword>
<dbReference type="SMART" id="SM00977">
    <property type="entry name" value="TilS_C"/>
    <property type="match status" value="1"/>
</dbReference>
<organism evidence="10">
    <name type="scientific">hydrothermal vent metagenome</name>
    <dbReference type="NCBI Taxonomy" id="652676"/>
    <lineage>
        <taxon>unclassified sequences</taxon>
        <taxon>metagenomes</taxon>
        <taxon>ecological metagenomes</taxon>
    </lineage>
</organism>
<evidence type="ECO:0000259" key="9">
    <source>
        <dbReference type="SMART" id="SM00977"/>
    </source>
</evidence>
<evidence type="ECO:0000256" key="4">
    <source>
        <dbReference type="ARBA" id="ARBA00022598"/>
    </source>
</evidence>
<protein>
    <recommendedName>
        <fullName evidence="2">tRNA(Ile)-lysidine synthetase</fullName>
        <ecNumber evidence="2">6.3.4.19</ecNumber>
    </recommendedName>
</protein>
<dbReference type="InterPro" id="IPR012094">
    <property type="entry name" value="tRNA_Ile_lys_synt"/>
</dbReference>
<evidence type="ECO:0000256" key="8">
    <source>
        <dbReference type="ARBA" id="ARBA00048539"/>
    </source>
</evidence>
<dbReference type="GO" id="GO:0005524">
    <property type="term" value="F:ATP binding"/>
    <property type="evidence" value="ECO:0007669"/>
    <property type="project" value="UniProtKB-KW"/>
</dbReference>
<comment type="subcellular location">
    <subcellularLocation>
        <location evidence="1">Cytoplasm</location>
    </subcellularLocation>
</comment>
<keyword evidence="3" id="KW-0963">Cytoplasm</keyword>
<dbReference type="InterPro" id="IPR014729">
    <property type="entry name" value="Rossmann-like_a/b/a_fold"/>
</dbReference>
<dbReference type="CDD" id="cd01992">
    <property type="entry name" value="TilS_N"/>
    <property type="match status" value="1"/>
</dbReference>
<dbReference type="NCBIfam" id="TIGR02433">
    <property type="entry name" value="lysidine_TilS_C"/>
    <property type="match status" value="1"/>
</dbReference>
<keyword evidence="4 10" id="KW-0436">Ligase</keyword>
<name>A0A3B0SXU4_9ZZZZ</name>
<sequence length="359" mass="39042">VSLDVLRIDIEEGAGFEERARDRRFAVLGEYASEDTLVLLGHHADDLVETVLHNLFRGTGPRGLSGPRRVHLPFARPLLGESRAVLAAVVREAGLPIFEDPTNSDTSATRNWIRHDVLPVIARRFPSSAVAIEKASGLIAADDRLLRSLVPDVIRPDGGATAVPWGVVATLDAPVATRLIRRMLVQARPPLTASHRDIDQVLSVVHGHRRAQLDGGFLVEREGPLVVVYHPDDVVIPTPVTFTPPGSVVFGFQRIAARPWDADRPIIGRGRAAVVIDPHESMTVRACKHGDRIEIGEGTKLVHDALSEAGVPPRRRSGWPVVWIGGKIAWIAGVRAAAWVRPDGVGRGTIELSVERDDQ</sequence>
<gene>
    <name evidence="10" type="ORF">MNBD_ACTINO02-3023</name>
</gene>
<evidence type="ECO:0000256" key="5">
    <source>
        <dbReference type="ARBA" id="ARBA00022694"/>
    </source>
</evidence>
<dbReference type="GO" id="GO:0005737">
    <property type="term" value="C:cytoplasm"/>
    <property type="evidence" value="ECO:0007669"/>
    <property type="project" value="UniProtKB-SubCell"/>
</dbReference>
<accession>A0A3B0SXU4</accession>
<dbReference type="AlphaFoldDB" id="A0A3B0SXU4"/>
<dbReference type="Pfam" id="PF01171">
    <property type="entry name" value="ATP_bind_3"/>
    <property type="match status" value="1"/>
</dbReference>
<dbReference type="InterPro" id="IPR012796">
    <property type="entry name" value="Lysidine-tRNA-synth_C"/>
</dbReference>
<comment type="catalytic activity">
    <reaction evidence="8">
        <text>cytidine(34) in tRNA(Ile2) + L-lysine + ATP = lysidine(34) in tRNA(Ile2) + AMP + diphosphate + H(+)</text>
        <dbReference type="Rhea" id="RHEA:43744"/>
        <dbReference type="Rhea" id="RHEA-COMP:10625"/>
        <dbReference type="Rhea" id="RHEA-COMP:10670"/>
        <dbReference type="ChEBI" id="CHEBI:15378"/>
        <dbReference type="ChEBI" id="CHEBI:30616"/>
        <dbReference type="ChEBI" id="CHEBI:32551"/>
        <dbReference type="ChEBI" id="CHEBI:33019"/>
        <dbReference type="ChEBI" id="CHEBI:82748"/>
        <dbReference type="ChEBI" id="CHEBI:83665"/>
        <dbReference type="ChEBI" id="CHEBI:456215"/>
        <dbReference type="EC" id="6.3.4.19"/>
    </reaction>
</comment>
<dbReference type="PANTHER" id="PTHR43033:SF1">
    <property type="entry name" value="TRNA(ILE)-LYSIDINE SYNTHASE-RELATED"/>
    <property type="match status" value="1"/>
</dbReference>
<dbReference type="InterPro" id="IPR012795">
    <property type="entry name" value="tRNA_Ile_lys_synt_N"/>
</dbReference>
<feature type="domain" description="Lysidine-tRNA(Ile) synthetase C-terminal" evidence="9">
    <location>
        <begin position="282"/>
        <end position="352"/>
    </location>
</feature>
<keyword evidence="7" id="KW-0067">ATP-binding</keyword>
<dbReference type="GO" id="GO:0008033">
    <property type="term" value="P:tRNA processing"/>
    <property type="evidence" value="ECO:0007669"/>
    <property type="project" value="UniProtKB-KW"/>
</dbReference>
<feature type="non-terminal residue" evidence="10">
    <location>
        <position position="1"/>
    </location>
</feature>
<evidence type="ECO:0000256" key="2">
    <source>
        <dbReference type="ARBA" id="ARBA00013267"/>
    </source>
</evidence>
<dbReference type="SUPFAM" id="SSF52402">
    <property type="entry name" value="Adenine nucleotide alpha hydrolases-like"/>
    <property type="match status" value="1"/>
</dbReference>
<dbReference type="InterPro" id="IPR011063">
    <property type="entry name" value="TilS/TtcA_N"/>
</dbReference>
<evidence type="ECO:0000256" key="6">
    <source>
        <dbReference type="ARBA" id="ARBA00022741"/>
    </source>
</evidence>
<dbReference type="EMBL" id="UOEK01000308">
    <property type="protein sequence ID" value="VAW05059.1"/>
    <property type="molecule type" value="Genomic_DNA"/>
</dbReference>
<evidence type="ECO:0000256" key="7">
    <source>
        <dbReference type="ARBA" id="ARBA00022840"/>
    </source>
</evidence>
<keyword evidence="5" id="KW-0819">tRNA processing</keyword>
<evidence type="ECO:0000256" key="1">
    <source>
        <dbReference type="ARBA" id="ARBA00004496"/>
    </source>
</evidence>
<evidence type="ECO:0000256" key="3">
    <source>
        <dbReference type="ARBA" id="ARBA00022490"/>
    </source>
</evidence>
<dbReference type="Gene3D" id="3.40.50.620">
    <property type="entry name" value="HUPs"/>
    <property type="match status" value="1"/>
</dbReference>
<evidence type="ECO:0000313" key="10">
    <source>
        <dbReference type="EMBL" id="VAW05059.1"/>
    </source>
</evidence>
<dbReference type="Pfam" id="PF11734">
    <property type="entry name" value="TilS_C"/>
    <property type="match status" value="1"/>
</dbReference>
<dbReference type="PANTHER" id="PTHR43033">
    <property type="entry name" value="TRNA(ILE)-LYSIDINE SYNTHASE-RELATED"/>
    <property type="match status" value="1"/>
</dbReference>
<dbReference type="SUPFAM" id="SSF56037">
    <property type="entry name" value="PheT/TilS domain"/>
    <property type="match status" value="1"/>
</dbReference>